<feature type="region of interest" description="Disordered" evidence="3">
    <location>
        <begin position="403"/>
        <end position="480"/>
    </location>
</feature>
<protein>
    <recommendedName>
        <fullName evidence="2">pH-response regulator protein palC</fullName>
    </recommendedName>
</protein>
<dbReference type="GO" id="GO:0071467">
    <property type="term" value="P:cellular response to pH"/>
    <property type="evidence" value="ECO:0007669"/>
    <property type="project" value="InterPro"/>
</dbReference>
<evidence type="ECO:0000256" key="2">
    <source>
        <dbReference type="ARBA" id="ARBA00022193"/>
    </source>
</evidence>
<evidence type="ECO:0000259" key="4">
    <source>
        <dbReference type="PROSITE" id="PS51180"/>
    </source>
</evidence>
<keyword evidence="6" id="KW-1185">Reference proteome</keyword>
<evidence type="ECO:0000313" key="6">
    <source>
        <dbReference type="Proteomes" id="UP001316803"/>
    </source>
</evidence>
<dbReference type="PROSITE" id="PS51180">
    <property type="entry name" value="BRO1"/>
    <property type="match status" value="1"/>
</dbReference>
<dbReference type="Gene3D" id="1.25.40.280">
    <property type="entry name" value="alix/aip1 like domains"/>
    <property type="match status" value="1"/>
</dbReference>
<dbReference type="Proteomes" id="UP001316803">
    <property type="component" value="Unassembled WGS sequence"/>
</dbReference>
<name>A0AAN8F7V9_9EURO</name>
<evidence type="ECO:0000313" key="5">
    <source>
        <dbReference type="EMBL" id="KAK5958603.1"/>
    </source>
</evidence>
<dbReference type="GO" id="GO:0005886">
    <property type="term" value="C:plasma membrane"/>
    <property type="evidence" value="ECO:0007669"/>
    <property type="project" value="TreeGrafter"/>
</dbReference>
<feature type="compositionally biased region" description="Acidic residues" evidence="3">
    <location>
        <begin position="442"/>
        <end position="456"/>
    </location>
</feature>
<dbReference type="SMART" id="SM01041">
    <property type="entry name" value="BRO1"/>
    <property type="match status" value="1"/>
</dbReference>
<sequence length="480" mass="52711">MPFPFVLSTTSHLSFEANFTSSTHPSLPSTTTSQRNLLRSTLKTHKRLSAADQSTNLNEVLSALTAYLKYICTLDLALSGASINDEDVDLALTKEVEVEWRPTLSSGSIPGRDADRVRGQGLDYEYFFVHQTYAAVQNTLARQALLGLYASSVPSPEQRIAMIQAATRHTKVACSIHAFLVQRANTGDGPPELPAAAVDVSINVQSALQRLAQAEFNLLNAFKDDPYPAVVVQARNELDREWMIKAPEIKKTRAQVLTRLCVGAAEHAAAASAILKAERRVSKDLIEYVDDLRRTARARACRFQALGADTEGQTGKGVAWIYAGLSELGLDINTKEGSSKASGLSKLKASWHERKEDKRIGKGSVRWGSDAGKSEEARILEYLEKKLVRSNNTVNVQKVPEHKPLLGTLPSGMNMPIDDEKWQPPTLTEDELVQMRAPPDTDVMEQDSSGDEDEDASEQRRAGPAGAFPGTHEEYKASYY</sequence>
<comment type="similarity">
    <text evidence="1">Belongs to the palC family.</text>
</comment>
<dbReference type="PANTHER" id="PTHR40463">
    <property type="entry name" value="PH-RESPONSE REGULATOR PROTEIN PALC"/>
    <property type="match status" value="1"/>
</dbReference>
<dbReference type="AlphaFoldDB" id="A0AAN8F7V9"/>
<comment type="caution">
    <text evidence="5">The sequence shown here is derived from an EMBL/GenBank/DDBJ whole genome shotgun (WGS) entry which is preliminary data.</text>
</comment>
<dbReference type="PANTHER" id="PTHR40463:SF1">
    <property type="entry name" value="PH-RESPONSE REGULATOR PROTEIN PALC"/>
    <property type="match status" value="1"/>
</dbReference>
<feature type="domain" description="BRO1" evidence="4">
    <location>
        <begin position="1"/>
        <end position="390"/>
    </location>
</feature>
<dbReference type="InterPro" id="IPR038499">
    <property type="entry name" value="BRO1_sf"/>
</dbReference>
<organism evidence="5 6">
    <name type="scientific">Knufia fluminis</name>
    <dbReference type="NCBI Taxonomy" id="191047"/>
    <lineage>
        <taxon>Eukaryota</taxon>
        <taxon>Fungi</taxon>
        <taxon>Dikarya</taxon>
        <taxon>Ascomycota</taxon>
        <taxon>Pezizomycotina</taxon>
        <taxon>Eurotiomycetes</taxon>
        <taxon>Chaetothyriomycetidae</taxon>
        <taxon>Chaetothyriales</taxon>
        <taxon>Trichomeriaceae</taxon>
        <taxon>Knufia</taxon>
    </lineage>
</organism>
<gene>
    <name evidence="5" type="ORF">OHC33_000446</name>
</gene>
<evidence type="ECO:0000256" key="3">
    <source>
        <dbReference type="SAM" id="MobiDB-lite"/>
    </source>
</evidence>
<feature type="compositionally biased region" description="Basic and acidic residues" evidence="3">
    <location>
        <begin position="471"/>
        <end position="480"/>
    </location>
</feature>
<dbReference type="InterPro" id="IPR004328">
    <property type="entry name" value="BRO1_dom"/>
</dbReference>
<dbReference type="InterPro" id="IPR037505">
    <property type="entry name" value="pH-resp_palC"/>
</dbReference>
<accession>A0AAN8F7V9</accession>
<reference evidence="5 6" key="1">
    <citation type="submission" date="2022-12" db="EMBL/GenBank/DDBJ databases">
        <title>Genomic features and morphological characterization of a novel Knufia sp. strain isolated from spacecraft assembly facility.</title>
        <authorList>
            <person name="Teixeira M."/>
            <person name="Chander A.M."/>
            <person name="Stajich J.E."/>
            <person name="Venkateswaran K."/>
        </authorList>
    </citation>
    <scope>NUCLEOTIDE SEQUENCE [LARGE SCALE GENOMIC DNA]</scope>
    <source>
        <strain evidence="5 6">FJI-L2-BK-P2</strain>
    </source>
</reference>
<proteinExistence type="inferred from homology"/>
<evidence type="ECO:0000256" key="1">
    <source>
        <dbReference type="ARBA" id="ARBA00010997"/>
    </source>
</evidence>
<dbReference type="EMBL" id="JAKLMC020000001">
    <property type="protein sequence ID" value="KAK5958603.1"/>
    <property type="molecule type" value="Genomic_DNA"/>
</dbReference>